<proteinExistence type="predicted"/>
<dbReference type="KEGG" id="chig:CH63R_14120"/>
<dbReference type="GeneID" id="28873201"/>
<name>A0A1B7XT37_COLHI</name>
<dbReference type="VEuPathDB" id="FungiDB:CH63R_14120"/>
<accession>A0A1B7XT37</accession>
<evidence type="ECO:0000313" key="1">
    <source>
        <dbReference type="EMBL" id="OBR02894.1"/>
    </source>
</evidence>
<dbReference type="AlphaFoldDB" id="A0A1B7XT37"/>
<protein>
    <submittedName>
        <fullName evidence="1">Uncharacterized protein</fullName>
    </submittedName>
</protein>
<dbReference type="Proteomes" id="UP000092177">
    <property type="component" value="Chromosome 10"/>
</dbReference>
<reference evidence="2" key="1">
    <citation type="journal article" date="2017" name="BMC Genomics">
        <title>Gapless genome assembly of Colletotrichum higginsianum reveals chromosome structure and association of transposable elements with secondary metabolite gene clusters.</title>
        <authorList>
            <person name="Dallery J.-F."/>
            <person name="Lapalu N."/>
            <person name="Zampounis A."/>
            <person name="Pigne S."/>
            <person name="Luyten I."/>
            <person name="Amselem J."/>
            <person name="Wittenberg A.H.J."/>
            <person name="Zhou S."/>
            <person name="de Queiroz M.V."/>
            <person name="Robin G.P."/>
            <person name="Auger A."/>
            <person name="Hainaut M."/>
            <person name="Henrissat B."/>
            <person name="Kim K.-T."/>
            <person name="Lee Y.-H."/>
            <person name="Lespinet O."/>
            <person name="Schwartz D.C."/>
            <person name="Thon M.R."/>
            <person name="O'Connell R.J."/>
        </authorList>
    </citation>
    <scope>NUCLEOTIDE SEQUENCE [LARGE SCALE GENOMIC DNA]</scope>
    <source>
        <strain evidence="2">IMI 349063</strain>
    </source>
</reference>
<keyword evidence="2" id="KW-1185">Reference proteome</keyword>
<evidence type="ECO:0000313" key="2">
    <source>
        <dbReference type="Proteomes" id="UP000092177"/>
    </source>
</evidence>
<comment type="caution">
    <text evidence="1">The sequence shown here is derived from an EMBL/GenBank/DDBJ whole genome shotgun (WGS) entry which is preliminary data.</text>
</comment>
<gene>
    <name evidence="1" type="ORF">CH63R_14120</name>
</gene>
<dbReference type="RefSeq" id="XP_018151412.1">
    <property type="nucleotide sequence ID" value="XM_018309094.1"/>
</dbReference>
<dbReference type="EMBL" id="LTAN01000010">
    <property type="protein sequence ID" value="OBR02894.1"/>
    <property type="molecule type" value="Genomic_DNA"/>
</dbReference>
<sequence>MTSTLLMVTSHECDGKNIGHCKVYKPYKERRRQQAKCGPWVIGSDQIRLPKIYLEAGSACELAVS</sequence>
<organism evidence="1 2">
    <name type="scientific">Colletotrichum higginsianum (strain IMI 349063)</name>
    <name type="common">Crucifer anthracnose fungus</name>
    <dbReference type="NCBI Taxonomy" id="759273"/>
    <lineage>
        <taxon>Eukaryota</taxon>
        <taxon>Fungi</taxon>
        <taxon>Dikarya</taxon>
        <taxon>Ascomycota</taxon>
        <taxon>Pezizomycotina</taxon>
        <taxon>Sordariomycetes</taxon>
        <taxon>Hypocreomycetidae</taxon>
        <taxon>Glomerellales</taxon>
        <taxon>Glomerellaceae</taxon>
        <taxon>Colletotrichum</taxon>
        <taxon>Colletotrichum destructivum species complex</taxon>
    </lineage>
</organism>